<dbReference type="PANTHER" id="PTHR46797">
    <property type="entry name" value="HTH-TYPE TRANSCRIPTIONAL REGULATOR"/>
    <property type="match status" value="1"/>
</dbReference>
<dbReference type="CDD" id="cd00093">
    <property type="entry name" value="HTH_XRE"/>
    <property type="match status" value="1"/>
</dbReference>
<dbReference type="InterPro" id="IPR001387">
    <property type="entry name" value="Cro/C1-type_HTH"/>
</dbReference>
<dbReference type="Gene3D" id="2.60.120.10">
    <property type="entry name" value="Jelly Rolls"/>
    <property type="match status" value="1"/>
</dbReference>
<dbReference type="Pfam" id="PF01381">
    <property type="entry name" value="HTH_3"/>
    <property type="match status" value="1"/>
</dbReference>
<protein>
    <submittedName>
        <fullName evidence="3">Transcriptional regulator, XRE family with cupin sensor</fullName>
    </submittedName>
</protein>
<organism evidence="3 4">
    <name type="scientific">Streptoalloteichus hindustanus</name>
    <dbReference type="NCBI Taxonomy" id="2017"/>
    <lineage>
        <taxon>Bacteria</taxon>
        <taxon>Bacillati</taxon>
        <taxon>Actinomycetota</taxon>
        <taxon>Actinomycetes</taxon>
        <taxon>Pseudonocardiales</taxon>
        <taxon>Pseudonocardiaceae</taxon>
        <taxon>Streptoalloteichus</taxon>
    </lineage>
</organism>
<gene>
    <name evidence="3" type="ORF">SAMN05444320_11153</name>
</gene>
<proteinExistence type="predicted"/>
<dbReference type="Proteomes" id="UP000184501">
    <property type="component" value="Unassembled WGS sequence"/>
</dbReference>
<accession>A0A1M5LBN7</accession>
<dbReference type="RefSeq" id="WP_073488636.1">
    <property type="nucleotide sequence ID" value="NZ_FQVN01000011.1"/>
</dbReference>
<dbReference type="InterPro" id="IPR014710">
    <property type="entry name" value="RmlC-like_jellyroll"/>
</dbReference>
<dbReference type="InterPro" id="IPR011051">
    <property type="entry name" value="RmlC_Cupin_sf"/>
</dbReference>
<dbReference type="PROSITE" id="PS50943">
    <property type="entry name" value="HTH_CROC1"/>
    <property type="match status" value="1"/>
</dbReference>
<evidence type="ECO:0000256" key="1">
    <source>
        <dbReference type="ARBA" id="ARBA00023125"/>
    </source>
</evidence>
<dbReference type="InterPro" id="IPR050807">
    <property type="entry name" value="TransReg_Diox_bact_type"/>
</dbReference>
<dbReference type="GO" id="GO:0003677">
    <property type="term" value="F:DNA binding"/>
    <property type="evidence" value="ECO:0007669"/>
    <property type="project" value="UniProtKB-KW"/>
</dbReference>
<dbReference type="Pfam" id="PF07883">
    <property type="entry name" value="Cupin_2"/>
    <property type="match status" value="1"/>
</dbReference>
<reference evidence="3 4" key="1">
    <citation type="submission" date="2016-11" db="EMBL/GenBank/DDBJ databases">
        <authorList>
            <person name="Jaros S."/>
            <person name="Januszkiewicz K."/>
            <person name="Wedrychowicz H."/>
        </authorList>
    </citation>
    <scope>NUCLEOTIDE SEQUENCE [LARGE SCALE GENOMIC DNA]</scope>
    <source>
        <strain evidence="3 4">DSM 44523</strain>
    </source>
</reference>
<dbReference type="EMBL" id="FQVN01000011">
    <property type="protein sequence ID" value="SHG62355.1"/>
    <property type="molecule type" value="Genomic_DNA"/>
</dbReference>
<dbReference type="InterPro" id="IPR013096">
    <property type="entry name" value="Cupin_2"/>
</dbReference>
<evidence type="ECO:0000313" key="3">
    <source>
        <dbReference type="EMBL" id="SHG62355.1"/>
    </source>
</evidence>
<dbReference type="OrthoDB" id="513181at2"/>
<sequence>MGDTPEQPVDDLAVALGLRLREARLGRGWTLEEFADRTGLSVPYLSRLESGRRQPSLAALVTLATTVGVPVSTLLDSPAPPGDAIRVHKGQTRVVDGLRTASLTHGLNPDWQVWRVEVPSRRSPSRPRAHEGVEWIYVLDGWLLLTVGAEQTELASGEAAEFDARQPHRLVAARSDSAHILLAVSHPHPRRTSCVD</sequence>
<dbReference type="InterPro" id="IPR010982">
    <property type="entry name" value="Lambda_DNA-bd_dom_sf"/>
</dbReference>
<keyword evidence="4" id="KW-1185">Reference proteome</keyword>
<dbReference type="GO" id="GO:0005829">
    <property type="term" value="C:cytosol"/>
    <property type="evidence" value="ECO:0007669"/>
    <property type="project" value="TreeGrafter"/>
</dbReference>
<dbReference type="PANTHER" id="PTHR46797:SF1">
    <property type="entry name" value="METHYLPHOSPHONATE SYNTHASE"/>
    <property type="match status" value="1"/>
</dbReference>
<dbReference type="Gene3D" id="1.10.260.40">
    <property type="entry name" value="lambda repressor-like DNA-binding domains"/>
    <property type="match status" value="1"/>
</dbReference>
<dbReference type="STRING" id="2017.SAMN05444320_11153"/>
<name>A0A1M5LBN7_STRHI</name>
<evidence type="ECO:0000259" key="2">
    <source>
        <dbReference type="PROSITE" id="PS50943"/>
    </source>
</evidence>
<feature type="domain" description="HTH cro/C1-type" evidence="2">
    <location>
        <begin position="20"/>
        <end position="74"/>
    </location>
</feature>
<dbReference type="GO" id="GO:0003700">
    <property type="term" value="F:DNA-binding transcription factor activity"/>
    <property type="evidence" value="ECO:0007669"/>
    <property type="project" value="TreeGrafter"/>
</dbReference>
<dbReference type="SUPFAM" id="SSF51182">
    <property type="entry name" value="RmlC-like cupins"/>
    <property type="match status" value="1"/>
</dbReference>
<dbReference type="SUPFAM" id="SSF47413">
    <property type="entry name" value="lambda repressor-like DNA-binding domains"/>
    <property type="match status" value="1"/>
</dbReference>
<dbReference type="CDD" id="cd02209">
    <property type="entry name" value="cupin_XRE_C"/>
    <property type="match status" value="1"/>
</dbReference>
<dbReference type="AlphaFoldDB" id="A0A1M5LBN7"/>
<dbReference type="SMART" id="SM00530">
    <property type="entry name" value="HTH_XRE"/>
    <property type="match status" value="1"/>
</dbReference>
<evidence type="ECO:0000313" key="4">
    <source>
        <dbReference type="Proteomes" id="UP000184501"/>
    </source>
</evidence>
<keyword evidence="1" id="KW-0238">DNA-binding</keyword>